<reference evidence="3 4" key="1">
    <citation type="journal article" date="2018" name="Science">
        <title>The opium poppy genome and morphinan production.</title>
        <authorList>
            <person name="Guo L."/>
            <person name="Winzer T."/>
            <person name="Yang X."/>
            <person name="Li Y."/>
            <person name="Ning Z."/>
            <person name="He Z."/>
            <person name="Teodor R."/>
            <person name="Lu Y."/>
            <person name="Bowser T.A."/>
            <person name="Graham I.A."/>
            <person name="Ye K."/>
        </authorList>
    </citation>
    <scope>NUCLEOTIDE SEQUENCE [LARGE SCALE GENOMIC DNA]</scope>
    <source>
        <strain evidence="4">cv. HN1</strain>
        <tissue evidence="3">Leaves</tissue>
    </source>
</reference>
<accession>A0A4Y7KWQ5</accession>
<dbReference type="Gramene" id="RZC76389">
    <property type="protein sequence ID" value="RZC76389"/>
    <property type="gene ID" value="C5167_000478"/>
</dbReference>
<evidence type="ECO:0000256" key="1">
    <source>
        <dbReference type="SAM" id="MobiDB-lite"/>
    </source>
</evidence>
<evidence type="ECO:0000259" key="2">
    <source>
        <dbReference type="Pfam" id="PF11926"/>
    </source>
</evidence>
<dbReference type="AlphaFoldDB" id="A0A4Y7KWQ5"/>
<feature type="compositionally biased region" description="Acidic residues" evidence="1">
    <location>
        <begin position="120"/>
        <end position="130"/>
    </location>
</feature>
<dbReference type="Proteomes" id="UP000316621">
    <property type="component" value="Chromosome 9"/>
</dbReference>
<dbReference type="InterPro" id="IPR024593">
    <property type="entry name" value="DUF3444"/>
</dbReference>
<dbReference type="STRING" id="3469.A0A4Y7KWQ5"/>
<evidence type="ECO:0000313" key="3">
    <source>
        <dbReference type="EMBL" id="RZC76389.1"/>
    </source>
</evidence>
<feature type="region of interest" description="Disordered" evidence="1">
    <location>
        <begin position="667"/>
        <end position="692"/>
    </location>
</feature>
<dbReference type="PANTHER" id="PTHR45089">
    <property type="entry name" value="DNAJ HEAT SHOCK AMINO-TERMINAL DOMAIN PROTEIN-RELATED"/>
    <property type="match status" value="1"/>
</dbReference>
<feature type="region of interest" description="Disordered" evidence="1">
    <location>
        <begin position="712"/>
        <end position="738"/>
    </location>
</feature>
<feature type="compositionally biased region" description="Basic and acidic residues" evidence="1">
    <location>
        <begin position="718"/>
        <end position="738"/>
    </location>
</feature>
<protein>
    <recommendedName>
        <fullName evidence="2">DUF3444 domain-containing protein</fullName>
    </recommendedName>
</protein>
<feature type="compositionally biased region" description="Polar residues" evidence="1">
    <location>
        <begin position="679"/>
        <end position="692"/>
    </location>
</feature>
<dbReference type="PANTHER" id="PTHR45089:SF24">
    <property type="entry name" value="DNAJ HEAT SHOCK N-TERMINAL DOMAIN-CONTAINING PROTEIN"/>
    <property type="match status" value="1"/>
</dbReference>
<feature type="compositionally biased region" description="Basic and acidic residues" evidence="1">
    <location>
        <begin position="392"/>
        <end position="409"/>
    </location>
</feature>
<gene>
    <name evidence="3" type="ORF">C5167_000478</name>
</gene>
<proteinExistence type="predicted"/>
<feature type="domain" description="DUF3444" evidence="2">
    <location>
        <begin position="426"/>
        <end position="626"/>
    </location>
</feature>
<dbReference type="Pfam" id="PF11926">
    <property type="entry name" value="DUF3444"/>
    <property type="match status" value="3"/>
</dbReference>
<keyword evidence="4" id="KW-1185">Reference proteome</keyword>
<feature type="domain" description="DUF3444" evidence="2">
    <location>
        <begin position="766"/>
        <end position="842"/>
    </location>
</feature>
<feature type="compositionally biased region" description="Basic and acidic residues" evidence="1">
    <location>
        <begin position="99"/>
        <end position="112"/>
    </location>
</feature>
<dbReference type="EMBL" id="CM010723">
    <property type="protein sequence ID" value="RZC76389.1"/>
    <property type="molecule type" value="Genomic_DNA"/>
</dbReference>
<sequence>MLPKSKKQRHLFTAKFSEFTSVTCTGNKSCYSNSNAMDVAQIKIEKDLEMQPPPGFTEKASNAQGKCTGANDCDNIRSGLKGNLEGTEYLLKPSTNNGKDNRSINTEDKKADTSNSNAEEVAEDEDYYEQEPEPVDTDFYDFDKCKREECFESGHIWAIFGDFDVMPRLYARINAVYPPYKVNVTWLEFVAGNTDETAWEISGLPVACGKFKLGKTSITIEDADSFSHKIWGEKDVRKSYNIYPRKGETWALYKNWNTNWSSDPDNHREYEYEFVVVLSDYTNISGILVAHLVKLKGFICLFRPTKNNAMVSYQIPSNEMLRFSHKVPSFRTNGKEREDVPEGYFELDPRCLPNYLEEVSGFIDMEAETIDDNINGSLKAVSKEKHPMHHKGKEDASISKEDKRADSSNRIAEEVSKQQPVVSFFDNPDFYDFDRDKSEECFAVDQMWAMFDDLDGMPRFYARINKVHSPFKVDITWLDFVAEDIDETAWKRSGLPVACGKFKYQKTDTTDDIRSFSHKIFCKRSVDKSYNIYPQKGETWALYKNWNLKWSSDPDNHSEYDYEFVVVMSDYTYKSGISVAYLVKLKGFVCLFKPTKKNGMASFQIPSNEMLRFSHRIPSFRTNGKEREDVPEGYFELDNCNLPSNLEEMSETVDGNMNGSLKSVLKEKQPMPMKRKTPNVESTLDGSSPGKNKSFRISNGCYENLNEEKYAADASGRSLDKKKATSVSDSEKNACPHAKEMSPDGVITIVRSADKDISSSPSSLKIFDMLDTGFCNFKIERSCERFKTGQIWALYSELDKLPKTYARIQSVQSFPVFRLAIKWLKSCDPPRDIISWVDKEMPEQGMASCVDAGSSILGHCQFFDIRRTEDEQKHYAGSLKKTMRPFQCRFCSSNQTQE</sequence>
<feature type="region of interest" description="Disordered" evidence="1">
    <location>
        <begin position="88"/>
        <end position="130"/>
    </location>
</feature>
<feature type="region of interest" description="Disordered" evidence="1">
    <location>
        <begin position="381"/>
        <end position="409"/>
    </location>
</feature>
<organism evidence="3 4">
    <name type="scientific">Papaver somniferum</name>
    <name type="common">Opium poppy</name>
    <dbReference type="NCBI Taxonomy" id="3469"/>
    <lineage>
        <taxon>Eukaryota</taxon>
        <taxon>Viridiplantae</taxon>
        <taxon>Streptophyta</taxon>
        <taxon>Embryophyta</taxon>
        <taxon>Tracheophyta</taxon>
        <taxon>Spermatophyta</taxon>
        <taxon>Magnoliopsida</taxon>
        <taxon>Ranunculales</taxon>
        <taxon>Papaveraceae</taxon>
        <taxon>Papaveroideae</taxon>
        <taxon>Papaver</taxon>
    </lineage>
</organism>
<feature type="domain" description="DUF3444" evidence="2">
    <location>
        <begin position="135"/>
        <end position="336"/>
    </location>
</feature>
<name>A0A4Y7KWQ5_PAPSO</name>
<evidence type="ECO:0000313" key="4">
    <source>
        <dbReference type="Proteomes" id="UP000316621"/>
    </source>
</evidence>